<dbReference type="PANTHER" id="PTHR32009:SF151">
    <property type="entry name" value="TIR DOMAIN-CONTAINING PROTEIN-RELATED"/>
    <property type="match status" value="1"/>
</dbReference>
<name>A0A2K3JNW5_TRIPR</name>
<dbReference type="EMBL" id="ASHM01072454">
    <property type="protein sequence ID" value="PNX55700.1"/>
    <property type="molecule type" value="Genomic_DNA"/>
</dbReference>
<reference evidence="2 4" key="1">
    <citation type="journal article" date="2014" name="Am. J. Bot.">
        <title>Genome assembly and annotation for red clover (Trifolium pratense; Fabaceae).</title>
        <authorList>
            <person name="Istvanek J."/>
            <person name="Jaros M."/>
            <person name="Krenek A."/>
            <person name="Repkova J."/>
        </authorList>
    </citation>
    <scope>NUCLEOTIDE SEQUENCE [LARGE SCALE GENOMIC DNA]</scope>
    <source>
        <strain evidence="4">cv. Tatra</strain>
        <tissue evidence="2">Young leaves</tissue>
    </source>
</reference>
<reference evidence="2 4" key="2">
    <citation type="journal article" date="2017" name="Front. Plant Sci.">
        <title>Gene Classification and Mining of Molecular Markers Useful in Red Clover (Trifolium pratense) Breeding.</title>
        <authorList>
            <person name="Istvanek J."/>
            <person name="Dluhosova J."/>
            <person name="Dluhos P."/>
            <person name="Patkova L."/>
            <person name="Nedelnik J."/>
            <person name="Repkova J."/>
        </authorList>
    </citation>
    <scope>NUCLEOTIDE SEQUENCE [LARGE SCALE GENOMIC DNA]</scope>
    <source>
        <strain evidence="4">cv. Tatra</strain>
        <tissue evidence="2">Young leaves</tissue>
    </source>
</reference>
<dbReference type="AlphaFoldDB" id="A0A2K3JNW5"/>
<dbReference type="Proteomes" id="UP000236291">
    <property type="component" value="Unassembled WGS sequence"/>
</dbReference>
<evidence type="ECO:0000313" key="3">
    <source>
        <dbReference type="EMBL" id="PNX88287.1"/>
    </source>
</evidence>
<comment type="caution">
    <text evidence="2">The sequence shown here is derived from an EMBL/GenBank/DDBJ whole genome shotgun (WGS) entry which is preliminary data.</text>
</comment>
<dbReference type="InterPro" id="IPR035897">
    <property type="entry name" value="Toll_tir_struct_dom_sf"/>
</dbReference>
<gene>
    <name evidence="3" type="ORF">L195_g044390</name>
    <name evidence="2" type="ORF">L195_g049330</name>
</gene>
<dbReference type="SUPFAM" id="SSF52200">
    <property type="entry name" value="Toll/Interleukin receptor TIR domain"/>
    <property type="match status" value="1"/>
</dbReference>
<evidence type="ECO:0000313" key="4">
    <source>
        <dbReference type="Proteomes" id="UP000236291"/>
    </source>
</evidence>
<dbReference type="Gene3D" id="3.40.50.10140">
    <property type="entry name" value="Toll/interleukin-1 receptor homology (TIR) domain"/>
    <property type="match status" value="2"/>
</dbReference>
<evidence type="ECO:0000313" key="2">
    <source>
        <dbReference type="EMBL" id="PNX55700.1"/>
    </source>
</evidence>
<dbReference type="EMBL" id="ASHM01056132">
    <property type="protein sequence ID" value="PNX88287.1"/>
    <property type="molecule type" value="Genomic_DNA"/>
</dbReference>
<evidence type="ECO:0000256" key="1">
    <source>
        <dbReference type="ARBA" id="ARBA00023027"/>
    </source>
</evidence>
<protein>
    <submittedName>
        <fullName evidence="2">Disease resistance protein (TIR-NBS-LRR class)</fullName>
    </submittedName>
</protein>
<accession>A0A2K3JNW5</accession>
<organism evidence="2 4">
    <name type="scientific">Trifolium pratense</name>
    <name type="common">Red clover</name>
    <dbReference type="NCBI Taxonomy" id="57577"/>
    <lineage>
        <taxon>Eukaryota</taxon>
        <taxon>Viridiplantae</taxon>
        <taxon>Streptophyta</taxon>
        <taxon>Embryophyta</taxon>
        <taxon>Tracheophyta</taxon>
        <taxon>Spermatophyta</taxon>
        <taxon>Magnoliopsida</taxon>
        <taxon>eudicotyledons</taxon>
        <taxon>Gunneridae</taxon>
        <taxon>Pentapetalae</taxon>
        <taxon>rosids</taxon>
        <taxon>fabids</taxon>
        <taxon>Fabales</taxon>
        <taxon>Fabaceae</taxon>
        <taxon>Papilionoideae</taxon>
        <taxon>50 kb inversion clade</taxon>
        <taxon>NPAAA clade</taxon>
        <taxon>Hologalegina</taxon>
        <taxon>IRL clade</taxon>
        <taxon>Trifolieae</taxon>
        <taxon>Trifolium</taxon>
    </lineage>
</organism>
<sequence>MSSSEIYNKFESISTTNPKKKYDVYLSFCDQDTASSFISHLYNALTLEAEAVVFWDNQRLCLQELDKIIECCGTTDGLIVVPLFYDGLYPGYGTLHRGLYGEGFRDFVHRMSIEDTSKEEDKFMTWVAGNSKATTYSGSIDILNQYG</sequence>
<feature type="non-terminal residue" evidence="2">
    <location>
        <position position="147"/>
    </location>
</feature>
<proteinExistence type="predicted"/>
<keyword evidence="1" id="KW-0520">NAD</keyword>
<dbReference type="PANTHER" id="PTHR32009">
    <property type="entry name" value="TMV RESISTANCE PROTEIN N-LIKE"/>
    <property type="match status" value="1"/>
</dbReference>